<comment type="caution">
    <text evidence="1">The sequence shown here is derived from an EMBL/GenBank/DDBJ whole genome shotgun (WGS) entry which is preliminary data.</text>
</comment>
<keyword evidence="2" id="KW-1185">Reference proteome</keyword>
<dbReference type="Proteomes" id="UP000295357">
    <property type="component" value="Unassembled WGS sequence"/>
</dbReference>
<reference evidence="1 2" key="1">
    <citation type="submission" date="2019-03" db="EMBL/GenBank/DDBJ databases">
        <title>Genomic Encyclopedia of Type Strains, Phase IV (KMG-IV): sequencing the most valuable type-strain genomes for metagenomic binning, comparative biology and taxonomic classification.</title>
        <authorList>
            <person name="Goeker M."/>
        </authorList>
    </citation>
    <scope>NUCLEOTIDE SEQUENCE [LARGE SCALE GENOMIC DNA]</scope>
    <source>
        <strain evidence="1 2">DSM 25082</strain>
    </source>
</reference>
<name>A0A4R6MSI2_9BURK</name>
<proteinExistence type="predicted"/>
<dbReference type="EMBL" id="SNXE01000012">
    <property type="protein sequence ID" value="TDP05019.1"/>
    <property type="molecule type" value="Genomic_DNA"/>
</dbReference>
<gene>
    <name evidence="1" type="ORF">DFR39_11251</name>
</gene>
<dbReference type="Pfam" id="PF08897">
    <property type="entry name" value="DUF1841"/>
    <property type="match status" value="1"/>
</dbReference>
<protein>
    <submittedName>
        <fullName evidence="1">Uncharacterized protein DUF1841</fullName>
    </submittedName>
</protein>
<dbReference type="AlphaFoldDB" id="A0A4R6MSI2"/>
<organism evidence="1 2">
    <name type="scientific">Roseateles asaccharophilus</name>
    <dbReference type="NCBI Taxonomy" id="582607"/>
    <lineage>
        <taxon>Bacteria</taxon>
        <taxon>Pseudomonadati</taxon>
        <taxon>Pseudomonadota</taxon>
        <taxon>Betaproteobacteria</taxon>
        <taxon>Burkholderiales</taxon>
        <taxon>Sphaerotilaceae</taxon>
        <taxon>Roseateles</taxon>
    </lineage>
</organism>
<sequence length="165" mass="18498">MVATPARAAYRPPMFRGCDNDAMFAPSQIEVRRFFCATYRKLRDGSPLIPMEALAARWIEEHPEYHAELADEEAAVHAVYTVEEGRTNPFLHLSMHLTISEQHSIDQPTGIRQALDLLAAKRNSAHEAQHAAMDCLGEMIWASQRSGLPPDGHAYLDCVRRKATS</sequence>
<evidence type="ECO:0000313" key="2">
    <source>
        <dbReference type="Proteomes" id="UP000295357"/>
    </source>
</evidence>
<accession>A0A4R6MSI2</accession>
<dbReference type="InterPro" id="IPR014993">
    <property type="entry name" value="DUF1841"/>
</dbReference>
<evidence type="ECO:0000313" key="1">
    <source>
        <dbReference type="EMBL" id="TDP05019.1"/>
    </source>
</evidence>